<dbReference type="SUPFAM" id="SSF56672">
    <property type="entry name" value="DNA/RNA polymerases"/>
    <property type="match status" value="1"/>
</dbReference>
<evidence type="ECO:0000259" key="2">
    <source>
        <dbReference type="PROSITE" id="PS50994"/>
    </source>
</evidence>
<dbReference type="Pfam" id="PF00665">
    <property type="entry name" value="rve"/>
    <property type="match status" value="1"/>
</dbReference>
<dbReference type="InterPro" id="IPR043502">
    <property type="entry name" value="DNA/RNA_pol_sf"/>
</dbReference>
<dbReference type="GO" id="GO:0003676">
    <property type="term" value="F:nucleic acid binding"/>
    <property type="evidence" value="ECO:0007669"/>
    <property type="project" value="InterPro"/>
</dbReference>
<dbReference type="InterPro" id="IPR041588">
    <property type="entry name" value="Integrase_H2C2"/>
</dbReference>
<dbReference type="Gene3D" id="3.10.10.10">
    <property type="entry name" value="HIV Type 1 Reverse Transcriptase, subunit A, domain 1"/>
    <property type="match status" value="1"/>
</dbReference>
<dbReference type="InterPro" id="IPR036397">
    <property type="entry name" value="RNaseH_sf"/>
</dbReference>
<evidence type="ECO:0000313" key="3">
    <source>
        <dbReference type="EMBL" id="SPD01692.1"/>
    </source>
</evidence>
<name>A0A2N9GPX7_FAGSY</name>
<keyword evidence="1" id="KW-0175">Coiled coil</keyword>
<dbReference type="Gene3D" id="1.10.340.70">
    <property type="match status" value="1"/>
</dbReference>
<dbReference type="GO" id="GO:0015074">
    <property type="term" value="P:DNA integration"/>
    <property type="evidence" value="ECO:0007669"/>
    <property type="project" value="InterPro"/>
</dbReference>
<gene>
    <name evidence="3" type="ORF">FSB_LOCUS29574</name>
</gene>
<dbReference type="InterPro" id="IPR001584">
    <property type="entry name" value="Integrase_cat-core"/>
</dbReference>
<accession>A0A2N9GPX7</accession>
<dbReference type="PANTHER" id="PTHR48475">
    <property type="entry name" value="RIBONUCLEASE H"/>
    <property type="match status" value="1"/>
</dbReference>
<feature type="domain" description="Integrase catalytic" evidence="2">
    <location>
        <begin position="333"/>
        <end position="492"/>
    </location>
</feature>
<evidence type="ECO:0000256" key="1">
    <source>
        <dbReference type="SAM" id="Coils"/>
    </source>
</evidence>
<dbReference type="Gene3D" id="3.30.70.270">
    <property type="match status" value="1"/>
</dbReference>
<dbReference type="AlphaFoldDB" id="A0A2N9GPX7"/>
<dbReference type="EMBL" id="OIVN01002223">
    <property type="protein sequence ID" value="SPD01692.1"/>
    <property type="molecule type" value="Genomic_DNA"/>
</dbReference>
<feature type="coiled-coil region" evidence="1">
    <location>
        <begin position="508"/>
        <end position="545"/>
    </location>
</feature>
<reference evidence="3" key="1">
    <citation type="submission" date="2018-02" db="EMBL/GenBank/DDBJ databases">
        <authorList>
            <person name="Cohen D.B."/>
            <person name="Kent A.D."/>
        </authorList>
    </citation>
    <scope>NUCLEOTIDE SEQUENCE</scope>
</reference>
<dbReference type="PROSITE" id="PS50994">
    <property type="entry name" value="INTEGRASE"/>
    <property type="match status" value="1"/>
</dbReference>
<dbReference type="Gene3D" id="3.30.420.10">
    <property type="entry name" value="Ribonuclease H-like superfamily/Ribonuclease H"/>
    <property type="match status" value="1"/>
</dbReference>
<sequence length="624" mass="71717">MDRFEFVSILGILNKACPKEDFPLPNTELMVDSTIGHEALSFMDGSSGYNQIRMAPEDEELTAFQTSKGIYCYKVMPFGLKNAGATYQRAMQKIFDDILHKIVQCYVDDLVAIKGQALANFLANHPIPADWELSDDFPDEDVLYTEILPPWMMFFDGAARREESGAVEEFDGISLEHIPRSENKIADALANLATTLALSEEERVNVPVCNRWALTEGYTKHGKLLNNSRHRTEVRRRAPRFIYYKDTLYRRFFDGLFLRCLGKGEIDQAMEEAYSGVCGAHQSGPKLYHRIKRMGYYWPIIVKDCINYAKRCEACQLHANYIHQPPEPLHPTVASWPFDAWGLDVVGPLPKSSAGHLYILAATDYFSKWAEVISLKEVKKENVVNFIRTHLIYQYSVPHYIMTDNGKPFYNSLVDQLCEKFGFKQYKSSMYNVPANGLVEAFNKTLCNLLKKVVECSKRDWHERIGEALWAYRTTYRTPTQATPYSLVYGIEAVLPLERQIPSLRIAIQEGLTNEENARLRLEELEALDEKRLEAQQHLECYQARLSRAFKKKVKPRSFQQGDLVLAVRRPINTLHKIGNKFTSKWDGPYVVQEVYTNGAYKIVDKDGIRVGPINVRFLKRYYA</sequence>
<dbReference type="Pfam" id="PF00078">
    <property type="entry name" value="RVT_1"/>
    <property type="match status" value="1"/>
</dbReference>
<dbReference type="PANTHER" id="PTHR48475:SF1">
    <property type="entry name" value="RNASE H TYPE-1 DOMAIN-CONTAINING PROTEIN"/>
    <property type="match status" value="1"/>
</dbReference>
<dbReference type="Pfam" id="PF17921">
    <property type="entry name" value="Integrase_H2C2"/>
    <property type="match status" value="1"/>
</dbReference>
<dbReference type="InterPro" id="IPR000477">
    <property type="entry name" value="RT_dom"/>
</dbReference>
<proteinExistence type="predicted"/>
<organism evidence="3">
    <name type="scientific">Fagus sylvatica</name>
    <name type="common">Beechnut</name>
    <dbReference type="NCBI Taxonomy" id="28930"/>
    <lineage>
        <taxon>Eukaryota</taxon>
        <taxon>Viridiplantae</taxon>
        <taxon>Streptophyta</taxon>
        <taxon>Embryophyta</taxon>
        <taxon>Tracheophyta</taxon>
        <taxon>Spermatophyta</taxon>
        <taxon>Magnoliopsida</taxon>
        <taxon>eudicotyledons</taxon>
        <taxon>Gunneridae</taxon>
        <taxon>Pentapetalae</taxon>
        <taxon>rosids</taxon>
        <taxon>fabids</taxon>
        <taxon>Fagales</taxon>
        <taxon>Fagaceae</taxon>
        <taxon>Fagus</taxon>
    </lineage>
</organism>
<dbReference type="InterPro" id="IPR012337">
    <property type="entry name" value="RNaseH-like_sf"/>
</dbReference>
<dbReference type="InterPro" id="IPR043128">
    <property type="entry name" value="Rev_trsase/Diguanyl_cyclase"/>
</dbReference>
<protein>
    <recommendedName>
        <fullName evidence="2">Integrase catalytic domain-containing protein</fullName>
    </recommendedName>
</protein>
<dbReference type="CDD" id="cd01647">
    <property type="entry name" value="RT_LTR"/>
    <property type="match status" value="1"/>
</dbReference>
<dbReference type="SUPFAM" id="SSF53098">
    <property type="entry name" value="Ribonuclease H-like"/>
    <property type="match status" value="1"/>
</dbReference>